<comment type="caution">
    <text evidence="1">The sequence shown here is derived from an EMBL/GenBank/DDBJ whole genome shotgun (WGS) entry which is preliminary data.</text>
</comment>
<accession>A0A498K030</accession>
<keyword evidence="2" id="KW-1185">Reference proteome</keyword>
<organism evidence="1 2">
    <name type="scientific">Malus domestica</name>
    <name type="common">Apple</name>
    <name type="synonym">Pyrus malus</name>
    <dbReference type="NCBI Taxonomy" id="3750"/>
    <lineage>
        <taxon>Eukaryota</taxon>
        <taxon>Viridiplantae</taxon>
        <taxon>Streptophyta</taxon>
        <taxon>Embryophyta</taxon>
        <taxon>Tracheophyta</taxon>
        <taxon>Spermatophyta</taxon>
        <taxon>Magnoliopsida</taxon>
        <taxon>eudicotyledons</taxon>
        <taxon>Gunneridae</taxon>
        <taxon>Pentapetalae</taxon>
        <taxon>rosids</taxon>
        <taxon>fabids</taxon>
        <taxon>Rosales</taxon>
        <taxon>Rosaceae</taxon>
        <taxon>Amygdaloideae</taxon>
        <taxon>Maleae</taxon>
        <taxon>Malus</taxon>
    </lineage>
</organism>
<gene>
    <name evidence="1" type="ORF">DVH24_000951</name>
</gene>
<dbReference type="Proteomes" id="UP000290289">
    <property type="component" value="Chromosome 4"/>
</dbReference>
<reference evidence="1 2" key="1">
    <citation type="submission" date="2018-10" db="EMBL/GenBank/DDBJ databases">
        <title>A high-quality apple genome assembly.</title>
        <authorList>
            <person name="Hu J."/>
        </authorList>
    </citation>
    <scope>NUCLEOTIDE SEQUENCE [LARGE SCALE GENOMIC DNA]</scope>
    <source>
        <strain evidence="2">cv. HFTH1</strain>
        <tissue evidence="1">Young leaf</tissue>
    </source>
</reference>
<dbReference type="AlphaFoldDB" id="A0A498K030"/>
<evidence type="ECO:0000313" key="2">
    <source>
        <dbReference type="Proteomes" id="UP000290289"/>
    </source>
</evidence>
<protein>
    <submittedName>
        <fullName evidence="1">Uncharacterized protein</fullName>
    </submittedName>
</protein>
<name>A0A498K030_MALDO</name>
<sequence>MEIDGCGSLFQERQEVVSHKYEAWNRKEDAPPKSDQTVHLMENIEKLQNRVVGGLLRRRDGETMTVGCQDEGRAGCGLWRRIEKLEAGTWRESGGRGRQREEGNEK</sequence>
<proteinExistence type="predicted"/>
<dbReference type="EMBL" id="RDQH01000330">
    <property type="protein sequence ID" value="RXI00717.1"/>
    <property type="molecule type" value="Genomic_DNA"/>
</dbReference>
<evidence type="ECO:0000313" key="1">
    <source>
        <dbReference type="EMBL" id="RXI00717.1"/>
    </source>
</evidence>